<reference evidence="1" key="1">
    <citation type="submission" date="2021-09" db="EMBL/GenBank/DDBJ databases">
        <authorList>
            <consortium name="AG Swart"/>
            <person name="Singh M."/>
            <person name="Singh A."/>
            <person name="Seah K."/>
            <person name="Emmerich C."/>
        </authorList>
    </citation>
    <scope>NUCLEOTIDE SEQUENCE</scope>
    <source>
        <strain evidence="1">ATCC30299</strain>
    </source>
</reference>
<gene>
    <name evidence="1" type="ORF">BSTOLATCC_MIC63739</name>
</gene>
<proteinExistence type="predicted"/>
<name>A0AAU9KDD2_9CILI</name>
<keyword evidence="2" id="KW-1185">Reference proteome</keyword>
<dbReference type="AlphaFoldDB" id="A0AAU9KDD2"/>
<dbReference type="Proteomes" id="UP001162131">
    <property type="component" value="Unassembled WGS sequence"/>
</dbReference>
<comment type="caution">
    <text evidence="1">The sequence shown here is derived from an EMBL/GenBank/DDBJ whole genome shotgun (WGS) entry which is preliminary data.</text>
</comment>
<evidence type="ECO:0000313" key="1">
    <source>
        <dbReference type="EMBL" id="CAG9335262.1"/>
    </source>
</evidence>
<protein>
    <submittedName>
        <fullName evidence="1">Uncharacterized protein</fullName>
    </submittedName>
</protein>
<evidence type="ECO:0000313" key="2">
    <source>
        <dbReference type="Proteomes" id="UP001162131"/>
    </source>
</evidence>
<accession>A0AAU9KDD2</accession>
<organism evidence="1 2">
    <name type="scientific">Blepharisma stoltei</name>
    <dbReference type="NCBI Taxonomy" id="1481888"/>
    <lineage>
        <taxon>Eukaryota</taxon>
        <taxon>Sar</taxon>
        <taxon>Alveolata</taxon>
        <taxon>Ciliophora</taxon>
        <taxon>Postciliodesmatophora</taxon>
        <taxon>Heterotrichea</taxon>
        <taxon>Heterotrichida</taxon>
        <taxon>Blepharismidae</taxon>
        <taxon>Blepharisma</taxon>
    </lineage>
</organism>
<sequence>MFNPRKIYSAYGMFKQANSKLYVTADLRNYYFVKYIQNYDFYINLDNLSHCLSINTNICFKLRMNSLMEKVYKNANGMPKKSSFYLNELFHNRKNKLEYQRNAGYLLTINFN</sequence>
<dbReference type="EMBL" id="CAJZBQ010000062">
    <property type="protein sequence ID" value="CAG9335262.1"/>
    <property type="molecule type" value="Genomic_DNA"/>
</dbReference>